<evidence type="ECO:0000313" key="5">
    <source>
        <dbReference type="Proteomes" id="UP000601597"/>
    </source>
</evidence>
<evidence type="ECO:0000313" key="4">
    <source>
        <dbReference type="EMBL" id="GGY80607.1"/>
    </source>
</evidence>
<dbReference type="EMBL" id="BMXV01000007">
    <property type="protein sequence ID" value="GGY80607.1"/>
    <property type="molecule type" value="Genomic_DNA"/>
</dbReference>
<reference evidence="5" key="1">
    <citation type="journal article" date="2019" name="Int. J. Syst. Evol. Microbiol.">
        <title>The Global Catalogue of Microorganisms (GCM) 10K type strain sequencing project: providing services to taxonomists for standard genome sequencing and annotation.</title>
        <authorList>
            <consortium name="The Broad Institute Genomics Platform"/>
            <consortium name="The Broad Institute Genome Sequencing Center for Infectious Disease"/>
            <person name="Wu L."/>
            <person name="Ma J."/>
        </authorList>
    </citation>
    <scope>NUCLEOTIDE SEQUENCE [LARGE SCALE GENOMIC DNA]</scope>
    <source>
        <strain evidence="5">KCTC 22280</strain>
    </source>
</reference>
<feature type="chain" id="PRO_5045866558" description="DUF4124 domain-containing protein" evidence="2">
    <location>
        <begin position="21"/>
        <end position="150"/>
    </location>
</feature>
<feature type="signal peptide" evidence="2">
    <location>
        <begin position="1"/>
        <end position="20"/>
    </location>
</feature>
<accession>A0ABQ3B5V2</accession>
<evidence type="ECO:0000256" key="2">
    <source>
        <dbReference type="SAM" id="SignalP"/>
    </source>
</evidence>
<evidence type="ECO:0000259" key="3">
    <source>
        <dbReference type="Pfam" id="PF13511"/>
    </source>
</evidence>
<dbReference type="RefSeq" id="WP_189577598.1">
    <property type="nucleotide sequence ID" value="NZ_BMXV01000007.1"/>
</dbReference>
<keyword evidence="2" id="KW-0732">Signal</keyword>
<feature type="domain" description="DUF4124" evidence="3">
    <location>
        <begin position="12"/>
        <end position="44"/>
    </location>
</feature>
<dbReference type="InterPro" id="IPR025392">
    <property type="entry name" value="DUF4124"/>
</dbReference>
<sequence>MPVRLFFIVVAICFSSVAAAQVYKWTDENGVVHYDEDKPDARHQQFRFQGYNEIESSGNARVRSSMETMERERAQAARQAEQETHEGGRQRSSAKREARELAERCDRYVERIDHIDSRLRAGGYSSSTGNRLRAERRELFGQRARECLRN</sequence>
<name>A0ABQ3B5V2_9GAMM</name>
<feature type="region of interest" description="Disordered" evidence="1">
    <location>
        <begin position="57"/>
        <end position="98"/>
    </location>
</feature>
<protein>
    <recommendedName>
        <fullName evidence="3">DUF4124 domain-containing protein</fullName>
    </recommendedName>
</protein>
<keyword evidence="5" id="KW-1185">Reference proteome</keyword>
<dbReference type="Proteomes" id="UP000601597">
    <property type="component" value="Unassembled WGS sequence"/>
</dbReference>
<proteinExistence type="predicted"/>
<gene>
    <name evidence="4" type="ORF">GCM10007071_29960</name>
</gene>
<comment type="caution">
    <text evidence="4">The sequence shown here is derived from an EMBL/GenBank/DDBJ whole genome shotgun (WGS) entry which is preliminary data.</text>
</comment>
<feature type="compositionally biased region" description="Basic and acidic residues" evidence="1">
    <location>
        <begin position="68"/>
        <end position="98"/>
    </location>
</feature>
<dbReference type="Pfam" id="PF13511">
    <property type="entry name" value="DUF4124"/>
    <property type="match status" value="1"/>
</dbReference>
<organism evidence="4 5">
    <name type="scientific">Marinobacter zhanjiangensis</name>
    <dbReference type="NCBI Taxonomy" id="578215"/>
    <lineage>
        <taxon>Bacteria</taxon>
        <taxon>Pseudomonadati</taxon>
        <taxon>Pseudomonadota</taxon>
        <taxon>Gammaproteobacteria</taxon>
        <taxon>Pseudomonadales</taxon>
        <taxon>Marinobacteraceae</taxon>
        <taxon>Marinobacter</taxon>
    </lineage>
</organism>
<evidence type="ECO:0000256" key="1">
    <source>
        <dbReference type="SAM" id="MobiDB-lite"/>
    </source>
</evidence>